<feature type="compositionally biased region" description="Polar residues" evidence="5">
    <location>
        <begin position="503"/>
        <end position="519"/>
    </location>
</feature>
<feature type="coiled-coil region" evidence="4">
    <location>
        <begin position="361"/>
        <end position="409"/>
    </location>
</feature>
<evidence type="ECO:0000313" key="7">
    <source>
        <dbReference type="Proteomes" id="UP001148018"/>
    </source>
</evidence>
<feature type="region of interest" description="Disordered" evidence="5">
    <location>
        <begin position="122"/>
        <end position="210"/>
    </location>
</feature>
<evidence type="ECO:0000313" key="6">
    <source>
        <dbReference type="EMBL" id="KAJ3603436.1"/>
    </source>
</evidence>
<protein>
    <recommendedName>
        <fullName evidence="8">Leucine zipper tumor suppressor 1</fullName>
    </recommendedName>
</protein>
<comment type="caution">
    <text evidence="6">The sequence shown here is derived from an EMBL/GenBank/DDBJ whole genome shotgun (WGS) entry which is preliminary data.</text>
</comment>
<evidence type="ECO:0000256" key="4">
    <source>
        <dbReference type="SAM" id="Coils"/>
    </source>
</evidence>
<dbReference type="PANTHER" id="PTHR19354">
    <property type="entry name" value="ZIPPER PUTATIVE TUMOR SUPPRESSOR 2 HOMOLOG-LIKE PROTEIN-RELATED"/>
    <property type="match status" value="1"/>
</dbReference>
<dbReference type="PANTHER" id="PTHR19354:SF5">
    <property type="entry name" value="ZIPPER PUTATIVE TUMOR SUPPRESSOR 1-RELATED"/>
    <property type="match status" value="1"/>
</dbReference>
<evidence type="ECO:0000256" key="5">
    <source>
        <dbReference type="SAM" id="MobiDB-lite"/>
    </source>
</evidence>
<dbReference type="Pfam" id="PF06818">
    <property type="entry name" value="Fez1"/>
    <property type="match status" value="1"/>
</dbReference>
<sequence>MGSVSSLVNGNSIQEKHCQASDHNLKKGTNHHRHQHHPSHHHPSHHQPQHHPSRRTGGRSLLSEGLLNCGFSQGCSSSSSAQPSKGLSHSRSGRSEDFFYIKVNNKPRAVYHRVGPMDDRLSVDSGSMDAKERPPLKRLPVLGKKAERKCQTSSTTHSGQNNLDTTPCPRETTKSPDSHRNKQETFSGTLSDSGRNSMSSLPTHSTSGSLSAAVGHTVGLVSVHSSVSGNTLNQGPLPNFPPWSGGNAVNPCPGRHKAGEHDGGLAAVANGDSGPRPSMDEPSSLLETAGGSRSPLSTDELLIERLEQRLLERESELQDLQVSFEEKEESTCQQFEERQRFCADEMEGLKQSCSTKLRQVSQRAARNHQALQLQVTQLQAEKERLQEDISKLTQEKELAEVRLRSYETTNAQLAPTLEEIQWEICQKSGEISLLKQQLRDRQADVNHKLNEIVCQNELQRKKNEADLLREKAGRLEMDIQGMRQDLASAKEQRYKQCLKLEAQAQNPNNEKGLPSQEQAEGSREGGGGGGGGGGEGGGGGGGGGGEGGGGGSTDSLQREVERLQKQLREEVESRESLASSFEWERRTWNKEKDRVIRYQKQLQNNYLQMYKKNLDLERILKELSAELESRMELDMDVPYCSGLQTYDDVIATEI</sequence>
<keyword evidence="3 4" id="KW-0175">Coiled coil</keyword>
<feature type="coiled-coil region" evidence="4">
    <location>
        <begin position="458"/>
        <end position="492"/>
    </location>
</feature>
<dbReference type="GO" id="GO:0048814">
    <property type="term" value="P:regulation of dendrite morphogenesis"/>
    <property type="evidence" value="ECO:0007669"/>
    <property type="project" value="TreeGrafter"/>
</dbReference>
<feature type="region of interest" description="Disordered" evidence="5">
    <location>
        <begin position="73"/>
        <end position="92"/>
    </location>
</feature>
<evidence type="ECO:0000256" key="2">
    <source>
        <dbReference type="ARBA" id="ARBA00022490"/>
    </source>
</evidence>
<evidence type="ECO:0000256" key="3">
    <source>
        <dbReference type="ARBA" id="ARBA00023054"/>
    </source>
</evidence>
<feature type="compositionally biased region" description="Polar residues" evidence="5">
    <location>
        <begin position="151"/>
        <end position="165"/>
    </location>
</feature>
<organism evidence="6 7">
    <name type="scientific">Muraenolepis orangiensis</name>
    <name type="common">Patagonian moray cod</name>
    <dbReference type="NCBI Taxonomy" id="630683"/>
    <lineage>
        <taxon>Eukaryota</taxon>
        <taxon>Metazoa</taxon>
        <taxon>Chordata</taxon>
        <taxon>Craniata</taxon>
        <taxon>Vertebrata</taxon>
        <taxon>Euteleostomi</taxon>
        <taxon>Actinopterygii</taxon>
        <taxon>Neopterygii</taxon>
        <taxon>Teleostei</taxon>
        <taxon>Neoteleostei</taxon>
        <taxon>Acanthomorphata</taxon>
        <taxon>Zeiogadaria</taxon>
        <taxon>Gadariae</taxon>
        <taxon>Gadiformes</taxon>
        <taxon>Muraenolepidoidei</taxon>
        <taxon>Muraenolepididae</taxon>
        <taxon>Muraenolepis</taxon>
    </lineage>
</organism>
<keyword evidence="7" id="KW-1185">Reference proteome</keyword>
<feature type="compositionally biased region" description="Basic residues" evidence="5">
    <location>
        <begin position="26"/>
        <end position="57"/>
    </location>
</feature>
<gene>
    <name evidence="6" type="ORF">NHX12_028182</name>
</gene>
<dbReference type="GO" id="GO:0043197">
    <property type="term" value="C:dendritic spine"/>
    <property type="evidence" value="ECO:0007669"/>
    <property type="project" value="TreeGrafter"/>
</dbReference>
<feature type="region of interest" description="Disordered" evidence="5">
    <location>
        <begin position="254"/>
        <end position="295"/>
    </location>
</feature>
<feature type="region of interest" description="Disordered" evidence="5">
    <location>
        <begin position="24"/>
        <end position="61"/>
    </location>
</feature>
<accession>A0A9Q0ECT7</accession>
<dbReference type="AlphaFoldDB" id="A0A9Q0ECT7"/>
<comment type="subcellular location">
    <subcellularLocation>
        <location evidence="1">Cytoplasm</location>
    </subcellularLocation>
</comment>
<feature type="compositionally biased region" description="Basic and acidic residues" evidence="5">
    <location>
        <begin position="171"/>
        <end position="183"/>
    </location>
</feature>
<dbReference type="GO" id="GO:0005737">
    <property type="term" value="C:cytoplasm"/>
    <property type="evidence" value="ECO:0007669"/>
    <property type="project" value="UniProtKB-SubCell"/>
</dbReference>
<dbReference type="Proteomes" id="UP001148018">
    <property type="component" value="Unassembled WGS sequence"/>
</dbReference>
<evidence type="ECO:0000256" key="1">
    <source>
        <dbReference type="ARBA" id="ARBA00004496"/>
    </source>
</evidence>
<keyword evidence="2" id="KW-0963">Cytoplasm</keyword>
<reference evidence="6" key="1">
    <citation type="submission" date="2022-07" db="EMBL/GenBank/DDBJ databases">
        <title>Chromosome-level genome of Muraenolepis orangiensis.</title>
        <authorList>
            <person name="Kim J."/>
        </authorList>
    </citation>
    <scope>NUCLEOTIDE SEQUENCE</scope>
    <source>
        <strain evidence="6">KU_S4_2022</strain>
        <tissue evidence="6">Muscle</tissue>
    </source>
</reference>
<name>A0A9Q0ECT7_9TELE</name>
<dbReference type="GO" id="GO:0048167">
    <property type="term" value="P:regulation of synaptic plasticity"/>
    <property type="evidence" value="ECO:0007669"/>
    <property type="project" value="TreeGrafter"/>
</dbReference>
<dbReference type="InterPro" id="IPR045329">
    <property type="entry name" value="LZTS"/>
</dbReference>
<feature type="compositionally biased region" description="Low complexity" evidence="5">
    <location>
        <begin position="73"/>
        <end position="87"/>
    </location>
</feature>
<feature type="compositionally biased region" description="Gly residues" evidence="5">
    <location>
        <begin position="524"/>
        <end position="552"/>
    </location>
</feature>
<feature type="compositionally biased region" description="Polar residues" evidence="5">
    <location>
        <begin position="184"/>
        <end position="210"/>
    </location>
</feature>
<dbReference type="OrthoDB" id="10030037at2759"/>
<dbReference type="EMBL" id="JANIIK010000044">
    <property type="protein sequence ID" value="KAJ3603436.1"/>
    <property type="molecule type" value="Genomic_DNA"/>
</dbReference>
<proteinExistence type="predicted"/>
<feature type="region of interest" description="Disordered" evidence="5">
    <location>
        <begin position="502"/>
        <end position="557"/>
    </location>
</feature>
<evidence type="ECO:0008006" key="8">
    <source>
        <dbReference type="Google" id="ProtNLM"/>
    </source>
</evidence>